<dbReference type="InterPro" id="IPR003849">
    <property type="entry name" value="Preprotein_translocase_YajC"/>
</dbReference>
<sequence length="115" mass="12445">MTTATVLLQMGGGGGMQSLIMMGLIVVVFYFFMIRPQMKKQKDHKKYIEELKVNDKVVTTAGIHGRIVEVGENTLIIDVGSGTRIKFDKAAVSLDASKAANASKQASNGAIEEKK</sequence>
<keyword evidence="9" id="KW-0811">Translocation</keyword>
<dbReference type="GO" id="GO:0015031">
    <property type="term" value="P:protein transport"/>
    <property type="evidence" value="ECO:0007669"/>
    <property type="project" value="UniProtKB-KW"/>
</dbReference>
<dbReference type="PANTHER" id="PTHR33909:SF1">
    <property type="entry name" value="SEC TRANSLOCON ACCESSORY COMPLEX SUBUNIT YAJC"/>
    <property type="match status" value="1"/>
</dbReference>
<name>A0A1H7LLA9_OLID1</name>
<evidence type="ECO:0000256" key="10">
    <source>
        <dbReference type="ARBA" id="ARBA00023136"/>
    </source>
</evidence>
<evidence type="ECO:0000256" key="6">
    <source>
        <dbReference type="ARBA" id="ARBA00022692"/>
    </source>
</evidence>
<proteinExistence type="inferred from homology"/>
<keyword evidence="5" id="KW-1003">Cell membrane</keyword>
<dbReference type="PANTHER" id="PTHR33909">
    <property type="entry name" value="SEC TRANSLOCON ACCESSORY COMPLEX SUBUNIT YAJC"/>
    <property type="match status" value="1"/>
</dbReference>
<evidence type="ECO:0000256" key="8">
    <source>
        <dbReference type="ARBA" id="ARBA00022989"/>
    </source>
</evidence>
<comment type="subcellular location">
    <subcellularLocation>
        <location evidence="1">Cell membrane</location>
        <topology evidence="1">Single-pass membrane protein</topology>
    </subcellularLocation>
</comment>
<dbReference type="PRINTS" id="PR01853">
    <property type="entry name" value="YAJCTRNLCASE"/>
</dbReference>
<dbReference type="Proteomes" id="UP000199421">
    <property type="component" value="Unassembled WGS sequence"/>
</dbReference>
<gene>
    <name evidence="12" type="ORF">SAMN05661044_01704</name>
</gene>
<dbReference type="OrthoDB" id="9800132at2"/>
<reference evidence="13" key="1">
    <citation type="submission" date="2016-10" db="EMBL/GenBank/DDBJ databases">
        <authorList>
            <person name="Varghese N."/>
            <person name="Submissions S."/>
        </authorList>
    </citation>
    <scope>NUCLEOTIDE SEQUENCE [LARGE SCALE GENOMIC DNA]</scope>
    <source>
        <strain evidence="13">DSM 18733</strain>
    </source>
</reference>
<evidence type="ECO:0000256" key="2">
    <source>
        <dbReference type="ARBA" id="ARBA00006742"/>
    </source>
</evidence>
<dbReference type="Pfam" id="PF02699">
    <property type="entry name" value="YajC"/>
    <property type="match status" value="1"/>
</dbReference>
<dbReference type="NCBIfam" id="TIGR00739">
    <property type="entry name" value="yajC"/>
    <property type="match status" value="1"/>
</dbReference>
<keyword evidence="6 11" id="KW-0812">Transmembrane</keyword>
<evidence type="ECO:0000256" key="3">
    <source>
        <dbReference type="ARBA" id="ARBA00014962"/>
    </source>
</evidence>
<evidence type="ECO:0000256" key="5">
    <source>
        <dbReference type="ARBA" id="ARBA00022475"/>
    </source>
</evidence>
<keyword evidence="10 11" id="KW-0472">Membrane</keyword>
<dbReference type="GO" id="GO:0005886">
    <property type="term" value="C:plasma membrane"/>
    <property type="evidence" value="ECO:0007669"/>
    <property type="project" value="UniProtKB-SubCell"/>
</dbReference>
<dbReference type="RefSeq" id="WP_093321966.1">
    <property type="nucleotide sequence ID" value="NZ_FOAF01000001.1"/>
</dbReference>
<keyword evidence="13" id="KW-1185">Reference proteome</keyword>
<evidence type="ECO:0000256" key="4">
    <source>
        <dbReference type="ARBA" id="ARBA00022448"/>
    </source>
</evidence>
<dbReference type="SMART" id="SM01323">
    <property type="entry name" value="YajC"/>
    <property type="match status" value="1"/>
</dbReference>
<feature type="transmembrane region" description="Helical" evidence="11">
    <location>
        <begin position="15"/>
        <end position="34"/>
    </location>
</feature>
<evidence type="ECO:0000256" key="11">
    <source>
        <dbReference type="SAM" id="Phobius"/>
    </source>
</evidence>
<dbReference type="STRING" id="407022.SAMN05661044_01704"/>
<keyword evidence="7" id="KW-0653">Protein transport</keyword>
<evidence type="ECO:0000256" key="9">
    <source>
        <dbReference type="ARBA" id="ARBA00023010"/>
    </source>
</evidence>
<evidence type="ECO:0000256" key="7">
    <source>
        <dbReference type="ARBA" id="ARBA00022927"/>
    </source>
</evidence>
<organism evidence="12 13">
    <name type="scientific">Olivibacter domesticus</name>
    <name type="common">Pseudosphingobacterium domesticum</name>
    <dbReference type="NCBI Taxonomy" id="407022"/>
    <lineage>
        <taxon>Bacteria</taxon>
        <taxon>Pseudomonadati</taxon>
        <taxon>Bacteroidota</taxon>
        <taxon>Sphingobacteriia</taxon>
        <taxon>Sphingobacteriales</taxon>
        <taxon>Sphingobacteriaceae</taxon>
        <taxon>Olivibacter</taxon>
    </lineage>
</organism>
<accession>A0A1H7LLA9</accession>
<evidence type="ECO:0000313" key="12">
    <source>
        <dbReference type="EMBL" id="SEK99639.1"/>
    </source>
</evidence>
<dbReference type="AlphaFoldDB" id="A0A1H7LLA9"/>
<evidence type="ECO:0000313" key="13">
    <source>
        <dbReference type="Proteomes" id="UP000199421"/>
    </source>
</evidence>
<protein>
    <recommendedName>
        <fullName evidence="3">Sec translocon accessory complex subunit YajC</fullName>
    </recommendedName>
</protein>
<dbReference type="EMBL" id="FOAF01000001">
    <property type="protein sequence ID" value="SEK99639.1"/>
    <property type="molecule type" value="Genomic_DNA"/>
</dbReference>
<keyword evidence="4" id="KW-0813">Transport</keyword>
<keyword evidence="8 11" id="KW-1133">Transmembrane helix</keyword>
<comment type="similarity">
    <text evidence="2">Belongs to the YajC family.</text>
</comment>
<evidence type="ECO:0000256" key="1">
    <source>
        <dbReference type="ARBA" id="ARBA00004162"/>
    </source>
</evidence>